<reference evidence="1 2" key="1">
    <citation type="submission" date="2011-01" db="EMBL/GenBank/DDBJ databases">
        <authorList>
            <person name="Muzny D."/>
            <person name="Qin X."/>
            <person name="Deng J."/>
            <person name="Jiang H."/>
            <person name="Liu Y."/>
            <person name="Qu J."/>
            <person name="Song X.-Z."/>
            <person name="Zhang L."/>
            <person name="Thornton R."/>
            <person name="Coyle M."/>
            <person name="Francisco L."/>
            <person name="Jackson L."/>
            <person name="Javaid M."/>
            <person name="Korchina V."/>
            <person name="Kovar C."/>
            <person name="Mata R."/>
            <person name="Mathew T."/>
            <person name="Ngo R."/>
            <person name="Nguyen L."/>
            <person name="Nguyen N."/>
            <person name="Okwuonu G."/>
            <person name="Ongeri F."/>
            <person name="Pham C."/>
            <person name="Simmons D."/>
            <person name="Wilczek-Boney K."/>
            <person name="Hale W."/>
            <person name="Jakkamsetti A."/>
            <person name="Pham P."/>
            <person name="Ruth R."/>
            <person name="San Lucas F."/>
            <person name="Warren J."/>
            <person name="Zhang J."/>
            <person name="Zhao Z."/>
            <person name="Zhou C."/>
            <person name="Zhu D."/>
            <person name="Lee S."/>
            <person name="Bess C."/>
            <person name="Blankenburg K."/>
            <person name="Forbes L."/>
            <person name="Fu Q."/>
            <person name="Gubbala S."/>
            <person name="Hirani K."/>
            <person name="Jayaseelan J.C."/>
            <person name="Lara F."/>
            <person name="Munidasa M."/>
            <person name="Palculict T."/>
            <person name="Patil S."/>
            <person name="Pu L.-L."/>
            <person name="Saada N."/>
            <person name="Tang L."/>
            <person name="Weissenberger G."/>
            <person name="Zhu Y."/>
            <person name="Hemphill L."/>
            <person name="Shang Y."/>
            <person name="Youmans B."/>
            <person name="Ayvaz T."/>
            <person name="Ross M."/>
            <person name="Santibanez J."/>
            <person name="Aqrawi P."/>
            <person name="Gross S."/>
            <person name="Joshi V."/>
            <person name="Fowler G."/>
            <person name="Nazareth L."/>
            <person name="Reid J."/>
            <person name="Worley K."/>
            <person name="Petrosino J."/>
            <person name="Highlander S."/>
            <person name="Gibbs R."/>
        </authorList>
    </citation>
    <scope>NUCLEOTIDE SEQUENCE [LARGE SCALE GENOMIC DNA]</scope>
    <source>
        <strain evidence="1 2">ATCC 33394</strain>
    </source>
</reference>
<proteinExistence type="predicted"/>
<evidence type="ECO:0000313" key="1">
    <source>
        <dbReference type="EMBL" id="EGC18062.1"/>
    </source>
</evidence>
<organism evidence="1 2">
    <name type="scientific">Kingella denitrificans ATCC 33394</name>
    <dbReference type="NCBI Taxonomy" id="888741"/>
    <lineage>
        <taxon>Bacteria</taxon>
        <taxon>Pseudomonadati</taxon>
        <taxon>Pseudomonadota</taxon>
        <taxon>Betaproteobacteria</taxon>
        <taxon>Neisseriales</taxon>
        <taxon>Neisseriaceae</taxon>
        <taxon>Kingella</taxon>
    </lineage>
</organism>
<sequence length="141" mass="16536">MMIKIKCFYDVFKSNDLFRDFVFLDDKNEIIDRSGNIYGYISITLTSDLYYREIIDEHFEIIKNIEANPNAIFDDGGGQDFCLEFHHDKVIFCHNEFDEEEGFPVLSCSLKMFKTALIAWSAFLQLPRSIHTVLETVIEEE</sequence>
<dbReference type="Proteomes" id="UP000004088">
    <property type="component" value="Unassembled WGS sequence"/>
</dbReference>
<evidence type="ECO:0000313" key="2">
    <source>
        <dbReference type="Proteomes" id="UP000004088"/>
    </source>
</evidence>
<accession>F0EXC6</accession>
<dbReference type="AlphaFoldDB" id="F0EXC6"/>
<dbReference type="HOGENOM" id="CLU_165463_0_0_4"/>
<dbReference type="EMBL" id="AEWV01000007">
    <property type="protein sequence ID" value="EGC18062.1"/>
    <property type="molecule type" value="Genomic_DNA"/>
</dbReference>
<protein>
    <submittedName>
        <fullName evidence="1">Uncharacterized protein</fullName>
    </submittedName>
</protein>
<keyword evidence="2" id="KW-1185">Reference proteome</keyword>
<comment type="caution">
    <text evidence="1">The sequence shown here is derived from an EMBL/GenBank/DDBJ whole genome shotgun (WGS) entry which is preliminary data.</text>
</comment>
<name>F0EXC6_9NEIS</name>
<gene>
    <name evidence="1" type="ORF">HMPREF9098_0510</name>
</gene>